<reference evidence="2" key="1">
    <citation type="journal article" date="2014" name="Front. Microbiol.">
        <title>High frequency of phylogenetically diverse reductive dehalogenase-homologous genes in deep subseafloor sedimentary metagenomes.</title>
        <authorList>
            <person name="Kawai M."/>
            <person name="Futagami T."/>
            <person name="Toyoda A."/>
            <person name="Takaki Y."/>
            <person name="Nishi S."/>
            <person name="Hori S."/>
            <person name="Arai W."/>
            <person name="Tsubouchi T."/>
            <person name="Morono Y."/>
            <person name="Uchiyama I."/>
            <person name="Ito T."/>
            <person name="Fujiyama A."/>
            <person name="Inagaki F."/>
            <person name="Takami H."/>
        </authorList>
    </citation>
    <scope>NUCLEOTIDE SEQUENCE</scope>
    <source>
        <strain evidence="2">Expedition CK06-06</strain>
    </source>
</reference>
<evidence type="ECO:0000313" key="2">
    <source>
        <dbReference type="EMBL" id="GAH82140.1"/>
    </source>
</evidence>
<dbReference type="AlphaFoldDB" id="X1JKZ8"/>
<dbReference type="PROSITE" id="PS00198">
    <property type="entry name" value="4FE4S_FER_1"/>
    <property type="match status" value="1"/>
</dbReference>
<dbReference type="Gene3D" id="3.30.70.20">
    <property type="match status" value="1"/>
</dbReference>
<feature type="domain" description="4Fe-4S ferredoxin-type" evidence="1">
    <location>
        <begin position="1"/>
        <end position="26"/>
    </location>
</feature>
<dbReference type="PROSITE" id="PS51379">
    <property type="entry name" value="4FE4S_FER_2"/>
    <property type="match status" value="1"/>
</dbReference>
<feature type="non-terminal residue" evidence="2">
    <location>
        <position position="1"/>
    </location>
</feature>
<dbReference type="EMBL" id="BARU01039534">
    <property type="protein sequence ID" value="GAH82140.1"/>
    <property type="molecule type" value="Genomic_DNA"/>
</dbReference>
<dbReference type="InterPro" id="IPR017896">
    <property type="entry name" value="4Fe4S_Fe-S-bd"/>
</dbReference>
<dbReference type="Pfam" id="PF00037">
    <property type="entry name" value="Fer4"/>
    <property type="match status" value="1"/>
</dbReference>
<sequence length="42" mass="4434">VNKAVCKGCGMCTPVCPTDAIDLIGYTNNEIESMIDGLIMEA</sequence>
<protein>
    <recommendedName>
        <fullName evidence="1">4Fe-4S ferredoxin-type domain-containing protein</fullName>
    </recommendedName>
</protein>
<dbReference type="SUPFAM" id="SSF54862">
    <property type="entry name" value="4Fe-4S ferredoxins"/>
    <property type="match status" value="1"/>
</dbReference>
<organism evidence="2">
    <name type="scientific">marine sediment metagenome</name>
    <dbReference type="NCBI Taxonomy" id="412755"/>
    <lineage>
        <taxon>unclassified sequences</taxon>
        <taxon>metagenomes</taxon>
        <taxon>ecological metagenomes</taxon>
    </lineage>
</organism>
<evidence type="ECO:0000259" key="1">
    <source>
        <dbReference type="PROSITE" id="PS51379"/>
    </source>
</evidence>
<comment type="caution">
    <text evidence="2">The sequence shown here is derived from an EMBL/GenBank/DDBJ whole genome shotgun (WGS) entry which is preliminary data.</text>
</comment>
<dbReference type="InterPro" id="IPR017900">
    <property type="entry name" value="4Fe4S_Fe_S_CS"/>
</dbReference>
<proteinExistence type="predicted"/>
<accession>X1JKZ8</accession>
<gene>
    <name evidence="2" type="ORF">S03H2_61258</name>
</gene>
<name>X1JKZ8_9ZZZZ</name>